<sequence>MQELQSLRDEMRDIRRDVTNLSNQQREVSPHGSLNVTTPRSNGSLNCSRTTEFHQPPHFDEELHPPPYVGRRGGFGGRGTPRHFEAVPRPQARHGEPLYDDHEQVPFVANRGRDEGDQTLDRMKWKLPSFKEYYASSCPTKRALIFREDLNGWIEKEEDESSECVEGEENGEDDEHVDLNPLGSDDDVLSLVTIRTLSAQTFDDNMIE</sequence>
<organism evidence="1 2">
    <name type="scientific">Catharanthus roseus</name>
    <name type="common">Madagascar periwinkle</name>
    <name type="synonym">Vinca rosea</name>
    <dbReference type="NCBI Taxonomy" id="4058"/>
    <lineage>
        <taxon>Eukaryota</taxon>
        <taxon>Viridiplantae</taxon>
        <taxon>Streptophyta</taxon>
        <taxon>Embryophyta</taxon>
        <taxon>Tracheophyta</taxon>
        <taxon>Spermatophyta</taxon>
        <taxon>Magnoliopsida</taxon>
        <taxon>eudicotyledons</taxon>
        <taxon>Gunneridae</taxon>
        <taxon>Pentapetalae</taxon>
        <taxon>asterids</taxon>
        <taxon>lamiids</taxon>
        <taxon>Gentianales</taxon>
        <taxon>Apocynaceae</taxon>
        <taxon>Rauvolfioideae</taxon>
        <taxon>Vinceae</taxon>
        <taxon>Catharanthinae</taxon>
        <taxon>Catharanthus</taxon>
    </lineage>
</organism>
<comment type="caution">
    <text evidence="1">The sequence shown here is derived from an EMBL/GenBank/DDBJ whole genome shotgun (WGS) entry which is preliminary data.</text>
</comment>
<reference evidence="2" key="1">
    <citation type="journal article" date="2023" name="Nat. Plants">
        <title>Single-cell RNA sequencing provides a high-resolution roadmap for understanding the multicellular compartmentation of specialized metabolism.</title>
        <authorList>
            <person name="Sun S."/>
            <person name="Shen X."/>
            <person name="Li Y."/>
            <person name="Li Y."/>
            <person name="Wang S."/>
            <person name="Li R."/>
            <person name="Zhang H."/>
            <person name="Shen G."/>
            <person name="Guo B."/>
            <person name="Wei J."/>
            <person name="Xu J."/>
            <person name="St-Pierre B."/>
            <person name="Chen S."/>
            <person name="Sun C."/>
        </authorList>
    </citation>
    <scope>NUCLEOTIDE SEQUENCE [LARGE SCALE GENOMIC DNA]</scope>
</reference>
<dbReference type="Proteomes" id="UP001060085">
    <property type="component" value="Linkage Group LG01"/>
</dbReference>
<accession>A0ACC0CBY8</accession>
<gene>
    <name evidence="1" type="ORF">M9H77_03625</name>
</gene>
<dbReference type="EMBL" id="CM044701">
    <property type="protein sequence ID" value="KAI5682397.1"/>
    <property type="molecule type" value="Genomic_DNA"/>
</dbReference>
<evidence type="ECO:0000313" key="1">
    <source>
        <dbReference type="EMBL" id="KAI5682397.1"/>
    </source>
</evidence>
<keyword evidence="2" id="KW-1185">Reference proteome</keyword>
<evidence type="ECO:0000313" key="2">
    <source>
        <dbReference type="Proteomes" id="UP001060085"/>
    </source>
</evidence>
<name>A0ACC0CBY8_CATRO</name>
<proteinExistence type="predicted"/>
<protein>
    <submittedName>
        <fullName evidence="1">Uncharacterized protein</fullName>
    </submittedName>
</protein>